<dbReference type="EMBL" id="JAEVFJ010000001">
    <property type="protein sequence ID" value="KAH8107774.1"/>
    <property type="molecule type" value="Genomic_DNA"/>
</dbReference>
<feature type="chain" id="PRO_5035438164" description="Secreted protein" evidence="1">
    <location>
        <begin position="19"/>
        <end position="112"/>
    </location>
</feature>
<accession>A0A8K0V188</accession>
<name>A0A8K0V188_9AGAR</name>
<evidence type="ECO:0000313" key="3">
    <source>
        <dbReference type="Proteomes" id="UP000813824"/>
    </source>
</evidence>
<keyword evidence="1" id="KW-0732">Signal</keyword>
<protein>
    <recommendedName>
        <fullName evidence="4">Secreted protein</fullName>
    </recommendedName>
</protein>
<gene>
    <name evidence="2" type="ORF">BXZ70DRAFT_11423</name>
</gene>
<feature type="signal peptide" evidence="1">
    <location>
        <begin position="1"/>
        <end position="18"/>
    </location>
</feature>
<evidence type="ECO:0000256" key="1">
    <source>
        <dbReference type="SAM" id="SignalP"/>
    </source>
</evidence>
<keyword evidence="3" id="KW-1185">Reference proteome</keyword>
<dbReference type="AlphaFoldDB" id="A0A8K0V188"/>
<proteinExistence type="predicted"/>
<organism evidence="2 3">
    <name type="scientific">Cristinia sonorae</name>
    <dbReference type="NCBI Taxonomy" id="1940300"/>
    <lineage>
        <taxon>Eukaryota</taxon>
        <taxon>Fungi</taxon>
        <taxon>Dikarya</taxon>
        <taxon>Basidiomycota</taxon>
        <taxon>Agaricomycotina</taxon>
        <taxon>Agaricomycetes</taxon>
        <taxon>Agaricomycetidae</taxon>
        <taxon>Agaricales</taxon>
        <taxon>Pleurotineae</taxon>
        <taxon>Stephanosporaceae</taxon>
        <taxon>Cristinia</taxon>
    </lineage>
</organism>
<evidence type="ECO:0008006" key="4">
    <source>
        <dbReference type="Google" id="ProtNLM"/>
    </source>
</evidence>
<reference evidence="2" key="1">
    <citation type="journal article" date="2021" name="New Phytol.">
        <title>Evolutionary innovations through gain and loss of genes in the ectomycorrhizal Boletales.</title>
        <authorList>
            <person name="Wu G."/>
            <person name="Miyauchi S."/>
            <person name="Morin E."/>
            <person name="Kuo A."/>
            <person name="Drula E."/>
            <person name="Varga T."/>
            <person name="Kohler A."/>
            <person name="Feng B."/>
            <person name="Cao Y."/>
            <person name="Lipzen A."/>
            <person name="Daum C."/>
            <person name="Hundley H."/>
            <person name="Pangilinan J."/>
            <person name="Johnson J."/>
            <person name="Barry K."/>
            <person name="LaButti K."/>
            <person name="Ng V."/>
            <person name="Ahrendt S."/>
            <person name="Min B."/>
            <person name="Choi I.G."/>
            <person name="Park H."/>
            <person name="Plett J.M."/>
            <person name="Magnuson J."/>
            <person name="Spatafora J.W."/>
            <person name="Nagy L.G."/>
            <person name="Henrissat B."/>
            <person name="Grigoriev I.V."/>
            <person name="Yang Z.L."/>
            <person name="Xu J."/>
            <person name="Martin F.M."/>
        </authorList>
    </citation>
    <scope>NUCLEOTIDE SEQUENCE</scope>
    <source>
        <strain evidence="2">KKN 215</strain>
    </source>
</reference>
<sequence>MILVLLLVLPSSAGITRSQIVTSVNKNERDHIESSSPNLSFIRPRSFLSPRRTRHSNWRALVRTLIRTALINNLFYLHYLDRVASRGRWRDIAVHATVHPVPCCSEDIEITR</sequence>
<dbReference type="Proteomes" id="UP000813824">
    <property type="component" value="Unassembled WGS sequence"/>
</dbReference>
<evidence type="ECO:0000313" key="2">
    <source>
        <dbReference type="EMBL" id="KAH8107774.1"/>
    </source>
</evidence>
<comment type="caution">
    <text evidence="2">The sequence shown here is derived from an EMBL/GenBank/DDBJ whole genome shotgun (WGS) entry which is preliminary data.</text>
</comment>